<organism evidence="1 2">
    <name type="scientific">Rhizopogon vesiculosus</name>
    <dbReference type="NCBI Taxonomy" id="180088"/>
    <lineage>
        <taxon>Eukaryota</taxon>
        <taxon>Fungi</taxon>
        <taxon>Dikarya</taxon>
        <taxon>Basidiomycota</taxon>
        <taxon>Agaricomycotina</taxon>
        <taxon>Agaricomycetes</taxon>
        <taxon>Agaricomycetidae</taxon>
        <taxon>Boletales</taxon>
        <taxon>Suillineae</taxon>
        <taxon>Rhizopogonaceae</taxon>
        <taxon>Rhizopogon</taxon>
    </lineage>
</organism>
<reference evidence="1 2" key="1">
    <citation type="submission" date="2016-03" db="EMBL/GenBank/DDBJ databases">
        <title>Comparative genomics of the ectomycorrhizal sister species Rhizopogon vinicolor and Rhizopogon vesiculosus (Basidiomycota: Boletales) reveals a divergence of the mating type B locus.</title>
        <authorList>
            <person name="Mujic A.B."/>
            <person name="Kuo A."/>
            <person name="Tritt A."/>
            <person name="Lipzen A."/>
            <person name="Chen C."/>
            <person name="Johnson J."/>
            <person name="Sharma A."/>
            <person name="Barry K."/>
            <person name="Grigoriev I.V."/>
            <person name="Spatafora J.W."/>
        </authorList>
    </citation>
    <scope>NUCLEOTIDE SEQUENCE [LARGE SCALE GENOMIC DNA]</scope>
    <source>
        <strain evidence="1 2">AM-OR11-056</strain>
    </source>
</reference>
<evidence type="ECO:0000313" key="1">
    <source>
        <dbReference type="EMBL" id="OJA20050.1"/>
    </source>
</evidence>
<name>A0A1J8RE58_9AGAM</name>
<proteinExistence type="predicted"/>
<gene>
    <name evidence="1" type="ORF">AZE42_13271</name>
</gene>
<accession>A0A1J8RE58</accession>
<sequence>MNLRGDKRHS</sequence>
<keyword evidence="2" id="KW-1185">Reference proteome</keyword>
<dbReference type="Proteomes" id="UP000183567">
    <property type="component" value="Unassembled WGS sequence"/>
</dbReference>
<dbReference type="EMBL" id="LVVM01000738">
    <property type="protein sequence ID" value="OJA20050.1"/>
    <property type="molecule type" value="Genomic_DNA"/>
</dbReference>
<comment type="caution">
    <text evidence="1">The sequence shown here is derived from an EMBL/GenBank/DDBJ whole genome shotgun (WGS) entry which is preliminary data.</text>
</comment>
<protein>
    <submittedName>
        <fullName evidence="1">Uncharacterized protein</fullName>
    </submittedName>
</protein>
<evidence type="ECO:0000313" key="2">
    <source>
        <dbReference type="Proteomes" id="UP000183567"/>
    </source>
</evidence>